<sequence>MPFPQRHTPSLVFRRRALSARLKFPVEYRALGRGEGGDRMGQGGEWRSLTPPGDSTQPISLAGGGGALDEVSEGSGGETCAYCGRDELRPGFAARPLCRQSAISRDLVRLLRLTEKNMMGVGETLNIKILPRKPVRVKRGEHAVEPECKKNVGKQEIPEKTLRSVASSGPTPCENTEATPPEIESGSPWWEASHLFSASPQSPWSSGPRKHSILVLAFANLLPHPANTSPVGRDYCTVFFRCLVAKRYVERIVKGGHGDTWLTVICKIPTEPYFSLAYRPHFLGKRDWGRNGKVSAMAFLRDPSQHSPGVISRKSWEIETRMAGPAIDPGSTRMRVQAGLEIEMKFHFEQPKLVVRNFDPRSAAIVDKCSLKIRQQIELQWRRKLRVELALFVLVNRSQREYVNTRKFFNGVGSFDLGSEKMLVRPGIEELWRGVRTIEFLTNWRERSYLEAGLVAAVQLMHVRRGGRGETLLRCFSLLRCGFKMQWHGTTRCATLTNPAGWQTWCGKENLKFGQRSQYGGGGGRLYYTQCMRLAVIWRHLHAAALVESICKAPTMNLNVGNTATHLLLAHDVAVLNYTDPWRRSRQAARLPPRRIGLDPRQGRREYSCLGNVARVTIGQDLLFLDTPVSLPCDCTISTSRDLHRRELVFPKRRHLARKHKTEFLSSLYVTCRLDSTVLCINTPMPSAYWLSAVTVEGNDWVIALQEMSSTGLELSLPTNMKRFRFPAGSLPDFLKLESLWTMPLVDGFSRGSPVSPAFAFKRYAILTSFHPHRRTKLQVTVHLANYGHRPKICLAHFGELLGGPGLIPGGVTPRFSHVGIVQQDAAGPAGFLGVLPFTPSLHSGAAPYSPPLTIIGSRDLDFKRSPNFSTDKIDVKPVYTKVDFAIGSQFIRHARDDSEPIAHLQGNK</sequence>
<name>A0ABQ9H2A9_9NEOP</name>
<organism evidence="2 3">
    <name type="scientific">Dryococelus australis</name>
    <dbReference type="NCBI Taxonomy" id="614101"/>
    <lineage>
        <taxon>Eukaryota</taxon>
        <taxon>Metazoa</taxon>
        <taxon>Ecdysozoa</taxon>
        <taxon>Arthropoda</taxon>
        <taxon>Hexapoda</taxon>
        <taxon>Insecta</taxon>
        <taxon>Pterygota</taxon>
        <taxon>Neoptera</taxon>
        <taxon>Polyneoptera</taxon>
        <taxon>Phasmatodea</taxon>
        <taxon>Verophasmatodea</taxon>
        <taxon>Anareolatae</taxon>
        <taxon>Phasmatidae</taxon>
        <taxon>Eurycanthinae</taxon>
        <taxon>Dryococelus</taxon>
    </lineage>
</organism>
<proteinExistence type="predicted"/>
<feature type="compositionally biased region" description="Polar residues" evidence="1">
    <location>
        <begin position="164"/>
        <end position="178"/>
    </location>
</feature>
<evidence type="ECO:0000256" key="1">
    <source>
        <dbReference type="SAM" id="MobiDB-lite"/>
    </source>
</evidence>
<accession>A0ABQ9H2A9</accession>
<protein>
    <submittedName>
        <fullName evidence="2">Uncharacterized protein</fullName>
    </submittedName>
</protein>
<keyword evidence="3" id="KW-1185">Reference proteome</keyword>
<gene>
    <name evidence="2" type="ORF">PR048_018970</name>
</gene>
<evidence type="ECO:0000313" key="2">
    <source>
        <dbReference type="EMBL" id="KAJ8878392.1"/>
    </source>
</evidence>
<feature type="region of interest" description="Disordered" evidence="1">
    <location>
        <begin position="33"/>
        <end position="55"/>
    </location>
</feature>
<comment type="caution">
    <text evidence="2">The sequence shown here is derived from an EMBL/GenBank/DDBJ whole genome shotgun (WGS) entry which is preliminary data.</text>
</comment>
<dbReference type="EMBL" id="JARBHB010000007">
    <property type="protein sequence ID" value="KAJ8878392.1"/>
    <property type="molecule type" value="Genomic_DNA"/>
</dbReference>
<evidence type="ECO:0000313" key="3">
    <source>
        <dbReference type="Proteomes" id="UP001159363"/>
    </source>
</evidence>
<dbReference type="Proteomes" id="UP001159363">
    <property type="component" value="Chromosome 6"/>
</dbReference>
<feature type="region of interest" description="Disordered" evidence="1">
    <location>
        <begin position="163"/>
        <end position="185"/>
    </location>
</feature>
<reference evidence="2 3" key="1">
    <citation type="submission" date="2023-02" db="EMBL/GenBank/DDBJ databases">
        <title>LHISI_Scaffold_Assembly.</title>
        <authorList>
            <person name="Stuart O.P."/>
            <person name="Cleave R."/>
            <person name="Magrath M.J.L."/>
            <person name="Mikheyev A.S."/>
        </authorList>
    </citation>
    <scope>NUCLEOTIDE SEQUENCE [LARGE SCALE GENOMIC DNA]</scope>
    <source>
        <strain evidence="2">Daus_M_001</strain>
        <tissue evidence="2">Leg muscle</tissue>
    </source>
</reference>